<dbReference type="Proteomes" id="UP000053593">
    <property type="component" value="Unassembled WGS sequence"/>
</dbReference>
<evidence type="ECO:0000313" key="2">
    <source>
        <dbReference type="Proteomes" id="UP000053593"/>
    </source>
</evidence>
<dbReference type="AlphaFoldDB" id="A0A0D0AQF4"/>
<dbReference type="EMBL" id="KN834841">
    <property type="protein sequence ID" value="KIK52530.1"/>
    <property type="molecule type" value="Genomic_DNA"/>
</dbReference>
<evidence type="ECO:0000313" key="1">
    <source>
        <dbReference type="EMBL" id="KIK52530.1"/>
    </source>
</evidence>
<reference evidence="1 2" key="1">
    <citation type="submission" date="2014-04" db="EMBL/GenBank/DDBJ databases">
        <title>Evolutionary Origins and Diversification of the Mycorrhizal Mutualists.</title>
        <authorList>
            <consortium name="DOE Joint Genome Institute"/>
            <consortium name="Mycorrhizal Genomics Consortium"/>
            <person name="Kohler A."/>
            <person name="Kuo A."/>
            <person name="Nagy L.G."/>
            <person name="Floudas D."/>
            <person name="Copeland A."/>
            <person name="Barry K.W."/>
            <person name="Cichocki N."/>
            <person name="Veneault-Fourrey C."/>
            <person name="LaButti K."/>
            <person name="Lindquist E.A."/>
            <person name="Lipzen A."/>
            <person name="Lundell T."/>
            <person name="Morin E."/>
            <person name="Murat C."/>
            <person name="Riley R."/>
            <person name="Ohm R."/>
            <person name="Sun H."/>
            <person name="Tunlid A."/>
            <person name="Henrissat B."/>
            <person name="Grigoriev I.V."/>
            <person name="Hibbett D.S."/>
            <person name="Martin F."/>
        </authorList>
    </citation>
    <scope>NUCLEOTIDE SEQUENCE [LARGE SCALE GENOMIC DNA]</scope>
    <source>
        <strain evidence="1 2">FD-317 M1</strain>
    </source>
</reference>
<organism evidence="1 2">
    <name type="scientific">Collybiopsis luxurians FD-317 M1</name>
    <dbReference type="NCBI Taxonomy" id="944289"/>
    <lineage>
        <taxon>Eukaryota</taxon>
        <taxon>Fungi</taxon>
        <taxon>Dikarya</taxon>
        <taxon>Basidiomycota</taxon>
        <taxon>Agaricomycotina</taxon>
        <taxon>Agaricomycetes</taxon>
        <taxon>Agaricomycetidae</taxon>
        <taxon>Agaricales</taxon>
        <taxon>Marasmiineae</taxon>
        <taxon>Omphalotaceae</taxon>
        <taxon>Collybiopsis</taxon>
        <taxon>Collybiopsis luxurians</taxon>
    </lineage>
</organism>
<name>A0A0D0AQF4_9AGAR</name>
<dbReference type="CDD" id="cd00303">
    <property type="entry name" value="retropepsin_like"/>
    <property type="match status" value="1"/>
</dbReference>
<proteinExistence type="predicted"/>
<dbReference type="HOGENOM" id="CLU_003921_8_2_1"/>
<protein>
    <submittedName>
        <fullName evidence="1">Unplaced genomic scaffold GYMLUscaffold_93, whole genome shotgun sequence</fullName>
    </submittedName>
</protein>
<dbReference type="OrthoDB" id="5596707at2759"/>
<sequence>QIEAVLDSGSQIISMNKRHAVGVRLTWDPEIVINMMSANGELNLTCGMVINAPCTIGDIVVHFQIHIINNAPYDMLIGRPFNALAQTKIENYQDGGQLLMLTDPNNGHPSLPSEFAILTKVIAFCFWH</sequence>
<dbReference type="InterPro" id="IPR021109">
    <property type="entry name" value="Peptidase_aspartic_dom_sf"/>
</dbReference>
<keyword evidence="2" id="KW-1185">Reference proteome</keyword>
<accession>A0A0D0AQF4</accession>
<dbReference type="Gene3D" id="2.40.70.10">
    <property type="entry name" value="Acid Proteases"/>
    <property type="match status" value="1"/>
</dbReference>
<gene>
    <name evidence="1" type="ORF">GYMLUDRAFT_179996</name>
</gene>
<dbReference type="SUPFAM" id="SSF50630">
    <property type="entry name" value="Acid proteases"/>
    <property type="match status" value="1"/>
</dbReference>
<feature type="non-terminal residue" evidence="1">
    <location>
        <position position="1"/>
    </location>
</feature>